<keyword evidence="1" id="KW-0862">Zinc</keyword>
<dbReference type="Gene3D" id="3.30.160.60">
    <property type="entry name" value="Classic Zinc Finger"/>
    <property type="match status" value="1"/>
</dbReference>
<keyword evidence="1" id="KW-0863">Zinc-finger</keyword>
<proteinExistence type="predicted"/>
<sequence length="101" mass="12398">MYLVSDWRHNIFAGLRVHYNMMRDSNMNPPALLKCQSCNRMYRSKFTLWRHLKYECGKEPKFECTICSKKAYYKTEMWRHMKTKHNDVIPEHMFSSDLKRK</sequence>
<dbReference type="GO" id="GO:0008270">
    <property type="term" value="F:zinc ion binding"/>
    <property type="evidence" value="ECO:0007669"/>
    <property type="project" value="UniProtKB-KW"/>
</dbReference>
<keyword evidence="1" id="KW-0479">Metal-binding</keyword>
<evidence type="ECO:0000259" key="2">
    <source>
        <dbReference type="PROSITE" id="PS50157"/>
    </source>
</evidence>
<dbReference type="Pfam" id="PF00096">
    <property type="entry name" value="zf-C2H2"/>
    <property type="match status" value="2"/>
</dbReference>
<dbReference type="SUPFAM" id="SSF57667">
    <property type="entry name" value="beta-beta-alpha zinc fingers"/>
    <property type="match status" value="1"/>
</dbReference>
<dbReference type="InterPro" id="IPR036236">
    <property type="entry name" value="Znf_C2H2_sf"/>
</dbReference>
<dbReference type="AlphaFoldDB" id="A0A1B6D2M0"/>
<feature type="domain" description="C2H2-type" evidence="2">
    <location>
        <begin position="33"/>
        <end position="60"/>
    </location>
</feature>
<evidence type="ECO:0000256" key="1">
    <source>
        <dbReference type="PROSITE-ProRule" id="PRU00042"/>
    </source>
</evidence>
<dbReference type="SMART" id="SM00355">
    <property type="entry name" value="ZnF_C2H2"/>
    <property type="match status" value="2"/>
</dbReference>
<accession>A0A1B6D2M0</accession>
<feature type="domain" description="C2H2-type" evidence="2">
    <location>
        <begin position="62"/>
        <end position="90"/>
    </location>
</feature>
<evidence type="ECO:0000313" key="3">
    <source>
        <dbReference type="EMBL" id="JAS19952.1"/>
    </source>
</evidence>
<reference evidence="3" key="1">
    <citation type="submission" date="2015-12" db="EMBL/GenBank/DDBJ databases">
        <title>De novo transcriptome assembly of four potential Pierce s Disease insect vectors from Arizona vineyards.</title>
        <authorList>
            <person name="Tassone E.E."/>
        </authorList>
    </citation>
    <scope>NUCLEOTIDE SEQUENCE</scope>
</reference>
<organism evidence="3">
    <name type="scientific">Clastoptera arizonana</name>
    <name type="common">Arizona spittle bug</name>
    <dbReference type="NCBI Taxonomy" id="38151"/>
    <lineage>
        <taxon>Eukaryota</taxon>
        <taxon>Metazoa</taxon>
        <taxon>Ecdysozoa</taxon>
        <taxon>Arthropoda</taxon>
        <taxon>Hexapoda</taxon>
        <taxon>Insecta</taxon>
        <taxon>Pterygota</taxon>
        <taxon>Neoptera</taxon>
        <taxon>Paraneoptera</taxon>
        <taxon>Hemiptera</taxon>
        <taxon>Auchenorrhyncha</taxon>
        <taxon>Cercopoidea</taxon>
        <taxon>Clastopteridae</taxon>
        <taxon>Clastoptera</taxon>
    </lineage>
</organism>
<name>A0A1B6D2M0_9HEMI</name>
<dbReference type="EMBL" id="GEDC01017346">
    <property type="protein sequence ID" value="JAS19952.1"/>
    <property type="molecule type" value="Transcribed_RNA"/>
</dbReference>
<dbReference type="PROSITE" id="PS50157">
    <property type="entry name" value="ZINC_FINGER_C2H2_2"/>
    <property type="match status" value="2"/>
</dbReference>
<dbReference type="InterPro" id="IPR013087">
    <property type="entry name" value="Znf_C2H2_type"/>
</dbReference>
<gene>
    <name evidence="3" type="ORF">g.227</name>
</gene>
<protein>
    <recommendedName>
        <fullName evidence="2">C2H2-type domain-containing protein</fullName>
    </recommendedName>
</protein>